<dbReference type="GO" id="GO:0008270">
    <property type="term" value="F:zinc ion binding"/>
    <property type="evidence" value="ECO:0007669"/>
    <property type="project" value="InterPro"/>
</dbReference>
<dbReference type="SUPFAM" id="SSF53927">
    <property type="entry name" value="Cytidine deaminase-like"/>
    <property type="match status" value="1"/>
</dbReference>
<dbReference type="Gene3D" id="3.40.140.10">
    <property type="entry name" value="Cytidine Deaminase, domain 2"/>
    <property type="match status" value="1"/>
</dbReference>
<comment type="similarity">
    <text evidence="2">Belongs to the cytidine and deoxycytidylate deaminase family.</text>
</comment>
<dbReference type="EMBL" id="FNFP01000001">
    <property type="protein sequence ID" value="SDJ88685.1"/>
    <property type="molecule type" value="Genomic_DNA"/>
</dbReference>
<dbReference type="OrthoDB" id="9788517at2"/>
<sequence>MRPSWDEYYMEMAEVAKKRSTCMRRQVGAVIVKDQRLLASGYNGAPSGINHCSEVGCLREKLGVPSGERHELCRGLHAEQNAIIQAALHGVGIKGSTIYVTHKPCIICTKMMINAGIQKLIYKGDYPDGLSEAMLKEAGITVEKYTEDERS</sequence>
<dbReference type="CDD" id="cd01286">
    <property type="entry name" value="deoxycytidylate_deaminase"/>
    <property type="match status" value="1"/>
</dbReference>
<dbReference type="InterPro" id="IPR015517">
    <property type="entry name" value="dCMP_deaminase-rel"/>
</dbReference>
<dbReference type="InterPro" id="IPR002125">
    <property type="entry name" value="CMP_dCMP_dom"/>
</dbReference>
<feature type="active site" description="Proton donor" evidence="6">
    <location>
        <position position="79"/>
    </location>
</feature>
<gene>
    <name evidence="9" type="ORF">SAMN05660472_00190</name>
</gene>
<dbReference type="PANTHER" id="PTHR11086:SF18">
    <property type="entry name" value="DEOXYCYTIDYLATE DEAMINASE"/>
    <property type="match status" value="1"/>
</dbReference>
<dbReference type="GO" id="GO:0006220">
    <property type="term" value="P:pyrimidine nucleotide metabolic process"/>
    <property type="evidence" value="ECO:0007669"/>
    <property type="project" value="InterPro"/>
</dbReference>
<feature type="binding site" evidence="7">
    <location>
        <position position="77"/>
    </location>
    <ligand>
        <name>Zn(2+)</name>
        <dbReference type="ChEBI" id="CHEBI:29105"/>
        <note>catalytic</note>
    </ligand>
</feature>
<keyword evidence="4" id="KW-0378">Hydrolase</keyword>
<accession>A0A1G8XFH3</accession>
<dbReference type="GO" id="GO:0005737">
    <property type="term" value="C:cytoplasm"/>
    <property type="evidence" value="ECO:0007669"/>
    <property type="project" value="TreeGrafter"/>
</dbReference>
<proteinExistence type="inferred from homology"/>
<dbReference type="AlphaFoldDB" id="A0A1G8XFH3"/>
<dbReference type="PANTHER" id="PTHR11086">
    <property type="entry name" value="DEOXYCYTIDYLATE DEAMINASE-RELATED"/>
    <property type="match status" value="1"/>
</dbReference>
<evidence type="ECO:0000256" key="6">
    <source>
        <dbReference type="PIRSR" id="PIRSR006019-1"/>
    </source>
</evidence>
<feature type="binding site" evidence="7">
    <location>
        <position position="108"/>
    </location>
    <ligand>
        <name>Zn(2+)</name>
        <dbReference type="ChEBI" id="CHEBI:29105"/>
        <note>catalytic</note>
    </ligand>
</feature>
<dbReference type="InterPro" id="IPR016473">
    <property type="entry name" value="dCMP_deaminase"/>
</dbReference>
<evidence type="ECO:0000259" key="8">
    <source>
        <dbReference type="PROSITE" id="PS51747"/>
    </source>
</evidence>
<keyword evidence="3 7" id="KW-0479">Metal-binding</keyword>
<name>A0A1G8XFH3_9FIRM</name>
<feature type="domain" description="CMP/dCMP-type deaminase" evidence="8">
    <location>
        <begin position="4"/>
        <end position="142"/>
    </location>
</feature>
<reference evidence="9 10" key="1">
    <citation type="submission" date="2016-10" db="EMBL/GenBank/DDBJ databases">
        <authorList>
            <person name="de Groot N.N."/>
        </authorList>
    </citation>
    <scope>NUCLEOTIDE SEQUENCE [LARGE SCALE GENOMIC DNA]</scope>
    <source>
        <strain evidence="9 10">DSM 18346</strain>
    </source>
</reference>
<evidence type="ECO:0000256" key="2">
    <source>
        <dbReference type="ARBA" id="ARBA00006576"/>
    </source>
</evidence>
<dbReference type="Proteomes" id="UP000198718">
    <property type="component" value="Unassembled WGS sequence"/>
</dbReference>
<dbReference type="PROSITE" id="PS00903">
    <property type="entry name" value="CYT_DCMP_DEAMINASES_1"/>
    <property type="match status" value="1"/>
</dbReference>
<keyword evidence="10" id="KW-1185">Reference proteome</keyword>
<feature type="binding site" evidence="7">
    <location>
        <position position="105"/>
    </location>
    <ligand>
        <name>Zn(2+)</name>
        <dbReference type="ChEBI" id="CHEBI:29105"/>
        <note>catalytic</note>
    </ligand>
</feature>
<evidence type="ECO:0000256" key="7">
    <source>
        <dbReference type="PIRSR" id="PIRSR006019-2"/>
    </source>
</evidence>
<dbReference type="PIRSF" id="PIRSF006019">
    <property type="entry name" value="dCMP_deaminase"/>
    <property type="match status" value="1"/>
</dbReference>
<evidence type="ECO:0000313" key="10">
    <source>
        <dbReference type="Proteomes" id="UP000198718"/>
    </source>
</evidence>
<dbReference type="GO" id="GO:0004132">
    <property type="term" value="F:dCMP deaminase activity"/>
    <property type="evidence" value="ECO:0007669"/>
    <property type="project" value="InterPro"/>
</dbReference>
<evidence type="ECO:0000256" key="5">
    <source>
        <dbReference type="ARBA" id="ARBA00022833"/>
    </source>
</evidence>
<evidence type="ECO:0000256" key="3">
    <source>
        <dbReference type="ARBA" id="ARBA00022723"/>
    </source>
</evidence>
<evidence type="ECO:0000313" key="9">
    <source>
        <dbReference type="EMBL" id="SDJ88685.1"/>
    </source>
</evidence>
<dbReference type="STRING" id="393762.SAMN05660472_00190"/>
<organism evidence="9 10">
    <name type="scientific">Natronincola ferrireducens</name>
    <dbReference type="NCBI Taxonomy" id="393762"/>
    <lineage>
        <taxon>Bacteria</taxon>
        <taxon>Bacillati</taxon>
        <taxon>Bacillota</taxon>
        <taxon>Clostridia</taxon>
        <taxon>Peptostreptococcales</taxon>
        <taxon>Natronincolaceae</taxon>
        <taxon>Natronincola</taxon>
    </lineage>
</organism>
<dbReference type="Pfam" id="PF00383">
    <property type="entry name" value="dCMP_cyt_deam_1"/>
    <property type="match status" value="1"/>
</dbReference>
<dbReference type="RefSeq" id="WP_090548999.1">
    <property type="nucleotide sequence ID" value="NZ_FNFP01000001.1"/>
</dbReference>
<evidence type="ECO:0000256" key="4">
    <source>
        <dbReference type="ARBA" id="ARBA00022801"/>
    </source>
</evidence>
<protein>
    <submittedName>
        <fullName evidence="9">dCMP deaminase</fullName>
    </submittedName>
</protein>
<dbReference type="InterPro" id="IPR016192">
    <property type="entry name" value="APOBEC/CMP_deaminase_Zn-bd"/>
</dbReference>
<dbReference type="InterPro" id="IPR016193">
    <property type="entry name" value="Cytidine_deaminase-like"/>
</dbReference>
<dbReference type="PROSITE" id="PS51747">
    <property type="entry name" value="CYT_DCMP_DEAMINASES_2"/>
    <property type="match status" value="1"/>
</dbReference>
<evidence type="ECO:0000256" key="1">
    <source>
        <dbReference type="ARBA" id="ARBA00001947"/>
    </source>
</evidence>
<keyword evidence="5 7" id="KW-0862">Zinc</keyword>
<comment type="cofactor">
    <cofactor evidence="1 7">
        <name>Zn(2+)</name>
        <dbReference type="ChEBI" id="CHEBI:29105"/>
    </cofactor>
</comment>
<dbReference type="InterPro" id="IPR035105">
    <property type="entry name" value="Deoxycytidylate_deaminase_dom"/>
</dbReference>